<evidence type="ECO:0000256" key="1">
    <source>
        <dbReference type="SAM" id="Phobius"/>
    </source>
</evidence>
<evidence type="ECO:0000313" key="3">
    <source>
        <dbReference type="Proteomes" id="UP000320386"/>
    </source>
</evidence>
<dbReference type="RefSeq" id="WP_145446021.1">
    <property type="nucleotide sequence ID" value="NZ_CP036280.1"/>
</dbReference>
<evidence type="ECO:0000313" key="2">
    <source>
        <dbReference type="EMBL" id="QDU71823.1"/>
    </source>
</evidence>
<protein>
    <submittedName>
        <fullName evidence="2">Uncharacterized protein</fullName>
    </submittedName>
</protein>
<organism evidence="2 3">
    <name type="scientific">Mucisphaera calidilacus</name>
    <dbReference type="NCBI Taxonomy" id="2527982"/>
    <lineage>
        <taxon>Bacteria</taxon>
        <taxon>Pseudomonadati</taxon>
        <taxon>Planctomycetota</taxon>
        <taxon>Phycisphaerae</taxon>
        <taxon>Phycisphaerales</taxon>
        <taxon>Phycisphaeraceae</taxon>
        <taxon>Mucisphaera</taxon>
    </lineage>
</organism>
<keyword evidence="1" id="KW-0812">Transmembrane</keyword>
<keyword evidence="1" id="KW-1133">Transmembrane helix</keyword>
<proteinExistence type="predicted"/>
<dbReference type="KEGG" id="mcad:Pan265_16760"/>
<accession>A0A518BXW9</accession>
<dbReference type="Proteomes" id="UP000320386">
    <property type="component" value="Chromosome"/>
</dbReference>
<sequence length="75" mass="8469">MMDFFESWPLFLRPYTLTLLAAAVLAMIGVVATARRQLFMAVAVAQTSLLGYAVISFLFVRTSVVRWVRGLATRW</sequence>
<feature type="transmembrane region" description="Helical" evidence="1">
    <location>
        <begin position="12"/>
        <end position="32"/>
    </location>
</feature>
<gene>
    <name evidence="2" type="ORF">Pan265_16760</name>
</gene>
<keyword evidence="1" id="KW-0472">Membrane</keyword>
<keyword evidence="3" id="KW-1185">Reference proteome</keyword>
<dbReference type="EMBL" id="CP036280">
    <property type="protein sequence ID" value="QDU71823.1"/>
    <property type="molecule type" value="Genomic_DNA"/>
</dbReference>
<reference evidence="2 3" key="1">
    <citation type="submission" date="2019-02" db="EMBL/GenBank/DDBJ databases">
        <title>Deep-cultivation of Planctomycetes and their phenomic and genomic characterization uncovers novel biology.</title>
        <authorList>
            <person name="Wiegand S."/>
            <person name="Jogler M."/>
            <person name="Boedeker C."/>
            <person name="Pinto D."/>
            <person name="Vollmers J."/>
            <person name="Rivas-Marin E."/>
            <person name="Kohn T."/>
            <person name="Peeters S.H."/>
            <person name="Heuer A."/>
            <person name="Rast P."/>
            <person name="Oberbeckmann S."/>
            <person name="Bunk B."/>
            <person name="Jeske O."/>
            <person name="Meyerdierks A."/>
            <person name="Storesund J.E."/>
            <person name="Kallscheuer N."/>
            <person name="Luecker S."/>
            <person name="Lage O.M."/>
            <person name="Pohl T."/>
            <person name="Merkel B.J."/>
            <person name="Hornburger P."/>
            <person name="Mueller R.-W."/>
            <person name="Bruemmer F."/>
            <person name="Labrenz M."/>
            <person name="Spormann A.M."/>
            <person name="Op den Camp H."/>
            <person name="Overmann J."/>
            <person name="Amann R."/>
            <person name="Jetten M.S.M."/>
            <person name="Mascher T."/>
            <person name="Medema M.H."/>
            <person name="Devos D.P."/>
            <person name="Kaster A.-K."/>
            <person name="Ovreas L."/>
            <person name="Rohde M."/>
            <person name="Galperin M.Y."/>
            <person name="Jogler C."/>
        </authorList>
    </citation>
    <scope>NUCLEOTIDE SEQUENCE [LARGE SCALE GENOMIC DNA]</scope>
    <source>
        <strain evidence="2 3">Pan265</strain>
    </source>
</reference>
<feature type="transmembrane region" description="Helical" evidence="1">
    <location>
        <begin position="38"/>
        <end position="60"/>
    </location>
</feature>
<name>A0A518BXW9_9BACT</name>
<dbReference type="AlphaFoldDB" id="A0A518BXW9"/>